<keyword evidence="3" id="KW-1185">Reference proteome</keyword>
<dbReference type="InterPro" id="IPR046700">
    <property type="entry name" value="DUF6570"/>
</dbReference>
<dbReference type="OrthoDB" id="3257061at2759"/>
<evidence type="ECO:0000313" key="2">
    <source>
        <dbReference type="EMBL" id="KIJ92125.1"/>
    </source>
</evidence>
<dbReference type="HOGENOM" id="CLU_090397_2_0_1"/>
<sequence length="185" mass="21451">MLDSHGFTFDNAENIESIIFCHECIDDLKKNKLPKFSLANNLFRGELPEQFKDLTWIEEMTCAIYRSTAYVTRLYDSTENNQPRVFRGNTCAHDINVFSTASKLPLTPDDVTGLISVVFIGPGKYSKGCLKQIFHVRKHKIWSFLLWLKEHNHLYKDMILSKENLNCYPDSDTIPGIHNRVIHEK</sequence>
<protein>
    <recommendedName>
        <fullName evidence="1">DUF6570 domain-containing protein</fullName>
    </recommendedName>
</protein>
<name>A0A0C9WNP5_9AGAR</name>
<dbReference type="Proteomes" id="UP000054477">
    <property type="component" value="Unassembled WGS sequence"/>
</dbReference>
<evidence type="ECO:0000259" key="1">
    <source>
        <dbReference type="Pfam" id="PF20209"/>
    </source>
</evidence>
<gene>
    <name evidence="2" type="ORF">K443DRAFT_41403</name>
</gene>
<dbReference type="EMBL" id="KN838935">
    <property type="protein sequence ID" value="KIJ92125.1"/>
    <property type="molecule type" value="Genomic_DNA"/>
</dbReference>
<evidence type="ECO:0000313" key="3">
    <source>
        <dbReference type="Proteomes" id="UP000054477"/>
    </source>
</evidence>
<feature type="non-terminal residue" evidence="2">
    <location>
        <position position="185"/>
    </location>
</feature>
<dbReference type="Pfam" id="PF20209">
    <property type="entry name" value="DUF6570"/>
    <property type="match status" value="1"/>
</dbReference>
<feature type="domain" description="DUF6570" evidence="1">
    <location>
        <begin position="30"/>
        <end position="166"/>
    </location>
</feature>
<reference evidence="2 3" key="1">
    <citation type="submission" date="2014-04" db="EMBL/GenBank/DDBJ databases">
        <authorList>
            <consortium name="DOE Joint Genome Institute"/>
            <person name="Kuo A."/>
            <person name="Kohler A."/>
            <person name="Nagy L.G."/>
            <person name="Floudas D."/>
            <person name="Copeland A."/>
            <person name="Barry K.W."/>
            <person name="Cichocki N."/>
            <person name="Veneault-Fourrey C."/>
            <person name="LaButti K."/>
            <person name="Lindquist E.A."/>
            <person name="Lipzen A."/>
            <person name="Lundell T."/>
            <person name="Morin E."/>
            <person name="Murat C."/>
            <person name="Sun H."/>
            <person name="Tunlid A."/>
            <person name="Henrissat B."/>
            <person name="Grigoriev I.V."/>
            <person name="Hibbett D.S."/>
            <person name="Martin F."/>
            <person name="Nordberg H.P."/>
            <person name="Cantor M.N."/>
            <person name="Hua S.X."/>
        </authorList>
    </citation>
    <scope>NUCLEOTIDE SEQUENCE [LARGE SCALE GENOMIC DNA]</scope>
    <source>
        <strain evidence="2 3">LaAM-08-1</strain>
    </source>
</reference>
<dbReference type="STRING" id="1095629.A0A0C9WNP5"/>
<proteinExistence type="predicted"/>
<accession>A0A0C9WNP5</accession>
<dbReference type="AlphaFoldDB" id="A0A0C9WNP5"/>
<reference evidence="3" key="2">
    <citation type="submission" date="2015-01" db="EMBL/GenBank/DDBJ databases">
        <title>Evolutionary Origins and Diversification of the Mycorrhizal Mutualists.</title>
        <authorList>
            <consortium name="DOE Joint Genome Institute"/>
            <consortium name="Mycorrhizal Genomics Consortium"/>
            <person name="Kohler A."/>
            <person name="Kuo A."/>
            <person name="Nagy L.G."/>
            <person name="Floudas D."/>
            <person name="Copeland A."/>
            <person name="Barry K.W."/>
            <person name="Cichocki N."/>
            <person name="Veneault-Fourrey C."/>
            <person name="LaButti K."/>
            <person name="Lindquist E.A."/>
            <person name="Lipzen A."/>
            <person name="Lundell T."/>
            <person name="Morin E."/>
            <person name="Murat C."/>
            <person name="Riley R."/>
            <person name="Ohm R."/>
            <person name="Sun H."/>
            <person name="Tunlid A."/>
            <person name="Henrissat B."/>
            <person name="Grigoriev I.V."/>
            <person name="Hibbett D.S."/>
            <person name="Martin F."/>
        </authorList>
    </citation>
    <scope>NUCLEOTIDE SEQUENCE [LARGE SCALE GENOMIC DNA]</scope>
    <source>
        <strain evidence="3">LaAM-08-1</strain>
    </source>
</reference>
<organism evidence="2 3">
    <name type="scientific">Laccaria amethystina LaAM-08-1</name>
    <dbReference type="NCBI Taxonomy" id="1095629"/>
    <lineage>
        <taxon>Eukaryota</taxon>
        <taxon>Fungi</taxon>
        <taxon>Dikarya</taxon>
        <taxon>Basidiomycota</taxon>
        <taxon>Agaricomycotina</taxon>
        <taxon>Agaricomycetes</taxon>
        <taxon>Agaricomycetidae</taxon>
        <taxon>Agaricales</taxon>
        <taxon>Agaricineae</taxon>
        <taxon>Hydnangiaceae</taxon>
        <taxon>Laccaria</taxon>
    </lineage>
</organism>